<keyword evidence="3" id="KW-1185">Reference proteome</keyword>
<dbReference type="Proteomes" id="UP000006882">
    <property type="component" value="Chromosome G3"/>
</dbReference>
<reference evidence="2 3" key="1">
    <citation type="journal article" date="2013" name="Nat. Genet.">
        <title>The high-quality draft genome of peach (Prunus persica) identifies unique patterns of genetic diversity, domestication and genome evolution.</title>
        <authorList>
            <consortium name="International Peach Genome Initiative"/>
            <person name="Verde I."/>
            <person name="Abbott A.G."/>
            <person name="Scalabrin S."/>
            <person name="Jung S."/>
            <person name="Shu S."/>
            <person name="Marroni F."/>
            <person name="Zhebentyayeva T."/>
            <person name="Dettori M.T."/>
            <person name="Grimwood J."/>
            <person name="Cattonaro F."/>
            <person name="Zuccolo A."/>
            <person name="Rossini L."/>
            <person name="Jenkins J."/>
            <person name="Vendramin E."/>
            <person name="Meisel L.A."/>
            <person name="Decroocq V."/>
            <person name="Sosinski B."/>
            <person name="Prochnik S."/>
            <person name="Mitros T."/>
            <person name="Policriti A."/>
            <person name="Cipriani G."/>
            <person name="Dondini L."/>
            <person name="Ficklin S."/>
            <person name="Goodstein D.M."/>
            <person name="Xuan P."/>
            <person name="Del Fabbro C."/>
            <person name="Aramini V."/>
            <person name="Copetti D."/>
            <person name="Gonzalez S."/>
            <person name="Horner D.S."/>
            <person name="Falchi R."/>
            <person name="Lucas S."/>
            <person name="Mica E."/>
            <person name="Maldonado J."/>
            <person name="Lazzari B."/>
            <person name="Bielenberg D."/>
            <person name="Pirona R."/>
            <person name="Miculan M."/>
            <person name="Barakat A."/>
            <person name="Testolin R."/>
            <person name="Stella A."/>
            <person name="Tartarini S."/>
            <person name="Tonutti P."/>
            <person name="Arus P."/>
            <person name="Orellana A."/>
            <person name="Wells C."/>
            <person name="Main D."/>
            <person name="Vizzotto G."/>
            <person name="Silva H."/>
            <person name="Salamini F."/>
            <person name="Schmutz J."/>
            <person name="Morgante M."/>
            <person name="Rokhsar D.S."/>
        </authorList>
    </citation>
    <scope>NUCLEOTIDE SEQUENCE [LARGE SCALE GENOMIC DNA]</scope>
    <source>
        <strain evidence="3">cv. Nemared</strain>
    </source>
</reference>
<evidence type="ECO:0000313" key="3">
    <source>
        <dbReference type="Proteomes" id="UP000006882"/>
    </source>
</evidence>
<accession>A0A251PXI5</accession>
<evidence type="ECO:0000256" key="1">
    <source>
        <dbReference type="SAM" id="MobiDB-lite"/>
    </source>
</evidence>
<feature type="compositionally biased region" description="Polar residues" evidence="1">
    <location>
        <begin position="12"/>
        <end position="28"/>
    </location>
</feature>
<feature type="region of interest" description="Disordered" evidence="1">
    <location>
        <begin position="1"/>
        <end position="28"/>
    </location>
</feature>
<name>A0A251PXI5_PRUPE</name>
<dbReference type="EMBL" id="CM007653">
    <property type="protein sequence ID" value="ONI16289.1"/>
    <property type="molecule type" value="Genomic_DNA"/>
</dbReference>
<dbReference type="InterPro" id="IPR046350">
    <property type="entry name" value="Cystatin_sf"/>
</dbReference>
<evidence type="ECO:0000313" key="2">
    <source>
        <dbReference type="EMBL" id="ONI16289.1"/>
    </source>
</evidence>
<protein>
    <recommendedName>
        <fullName evidence="4">Cystatin domain-containing protein</fullName>
    </recommendedName>
</protein>
<evidence type="ECO:0008006" key="4">
    <source>
        <dbReference type="Google" id="ProtNLM"/>
    </source>
</evidence>
<dbReference type="AlphaFoldDB" id="A0A251PXI5"/>
<dbReference type="Gramene" id="ONI16289">
    <property type="protein sequence ID" value="ONI16289"/>
    <property type="gene ID" value="PRUPE_3G089900"/>
</dbReference>
<sequence length="74" mass="8589">MNKEVQELGTFSMEQDNQSQRKSHQSNVGEEIQFLEVVKEQRQMVSGIKYYLKVSGVNVVKLGTEKEKGRDKER</sequence>
<dbReference type="SUPFAM" id="SSF54403">
    <property type="entry name" value="Cystatin/monellin"/>
    <property type="match status" value="1"/>
</dbReference>
<dbReference type="Gene3D" id="3.10.450.10">
    <property type="match status" value="1"/>
</dbReference>
<organism evidence="2 3">
    <name type="scientific">Prunus persica</name>
    <name type="common">Peach</name>
    <name type="synonym">Amygdalus persica</name>
    <dbReference type="NCBI Taxonomy" id="3760"/>
    <lineage>
        <taxon>Eukaryota</taxon>
        <taxon>Viridiplantae</taxon>
        <taxon>Streptophyta</taxon>
        <taxon>Embryophyta</taxon>
        <taxon>Tracheophyta</taxon>
        <taxon>Spermatophyta</taxon>
        <taxon>Magnoliopsida</taxon>
        <taxon>eudicotyledons</taxon>
        <taxon>Gunneridae</taxon>
        <taxon>Pentapetalae</taxon>
        <taxon>rosids</taxon>
        <taxon>fabids</taxon>
        <taxon>Rosales</taxon>
        <taxon>Rosaceae</taxon>
        <taxon>Amygdaloideae</taxon>
        <taxon>Amygdaleae</taxon>
        <taxon>Prunus</taxon>
    </lineage>
</organism>
<gene>
    <name evidence="2" type="ORF">PRUPE_3G089900</name>
</gene>
<dbReference type="PANTHER" id="PTHR47373">
    <property type="entry name" value="CYSTEINE PROTEINASE INHIBITOR 2"/>
    <property type="match status" value="1"/>
</dbReference>
<proteinExistence type="predicted"/>
<dbReference type="PANTHER" id="PTHR47373:SF1">
    <property type="entry name" value="CYSTEINE PROTEINASE INHIBITOR 2"/>
    <property type="match status" value="1"/>
</dbReference>